<proteinExistence type="predicted"/>
<sequence>MKDLPIELVGAVVESVTSTSDLLSLRSVNATCHRLVTPHAFRKINIHNSIQSAQDCQSILASPSLATHVREIIYDPRDHAQFCLLPVGAHDACDELEIADLEVVLTETLCALSGFTNLESVSLNFWPSFRSQDGTEVQEHPFWFTNRQIAVLHAMHYAIKSSPVRSLTLNNVVLISSACYDFVSSVTDSPLHHFSMSVVANSELGAWSGSKALNGPLSSLLPLSNANLKSLVLRSPQGLYHSLNTQLHSYDYPALETLVLENIIFDHTPSADGIEEFIVRHKASLRRLELHACTSYVPSMSTPIRRWSTIWKRFEEELESLREIVVGNVHQGYALLDGASGYIPHLPLPALAGEDEKDYVQFSNHVNLRSALARTCL</sequence>
<dbReference type="Proteomes" id="UP000683000">
    <property type="component" value="Unassembled WGS sequence"/>
</dbReference>
<evidence type="ECO:0008006" key="3">
    <source>
        <dbReference type="Google" id="ProtNLM"/>
    </source>
</evidence>
<gene>
    <name evidence="1" type="ORF">JVT61DRAFT_10899</name>
</gene>
<dbReference type="EMBL" id="JAGFBS010000043">
    <property type="protein sequence ID" value="KAG6370877.1"/>
    <property type="molecule type" value="Genomic_DNA"/>
</dbReference>
<evidence type="ECO:0000313" key="2">
    <source>
        <dbReference type="Proteomes" id="UP000683000"/>
    </source>
</evidence>
<dbReference type="AlphaFoldDB" id="A0A8I2YFE8"/>
<dbReference type="OrthoDB" id="2858653at2759"/>
<protein>
    <recommendedName>
        <fullName evidence="3">F-box domain-containing protein</fullName>
    </recommendedName>
</protein>
<reference evidence="1" key="1">
    <citation type="submission" date="2021-03" db="EMBL/GenBank/DDBJ databases">
        <title>Evolutionary innovations through gain and loss of genes in the ectomycorrhizal Boletales.</title>
        <authorList>
            <person name="Wu G."/>
            <person name="Miyauchi S."/>
            <person name="Morin E."/>
            <person name="Yang Z.-L."/>
            <person name="Xu J."/>
            <person name="Martin F.M."/>
        </authorList>
    </citation>
    <scope>NUCLEOTIDE SEQUENCE</scope>
    <source>
        <strain evidence="1">BR01</strain>
    </source>
</reference>
<accession>A0A8I2YFE8</accession>
<comment type="caution">
    <text evidence="1">The sequence shown here is derived from an EMBL/GenBank/DDBJ whole genome shotgun (WGS) entry which is preliminary data.</text>
</comment>
<keyword evidence="2" id="KW-1185">Reference proteome</keyword>
<name>A0A8I2YFE8_9AGAM</name>
<organism evidence="1 2">
    <name type="scientific">Boletus reticuloceps</name>
    <dbReference type="NCBI Taxonomy" id="495285"/>
    <lineage>
        <taxon>Eukaryota</taxon>
        <taxon>Fungi</taxon>
        <taxon>Dikarya</taxon>
        <taxon>Basidiomycota</taxon>
        <taxon>Agaricomycotina</taxon>
        <taxon>Agaricomycetes</taxon>
        <taxon>Agaricomycetidae</taxon>
        <taxon>Boletales</taxon>
        <taxon>Boletineae</taxon>
        <taxon>Boletaceae</taxon>
        <taxon>Boletoideae</taxon>
        <taxon>Boletus</taxon>
    </lineage>
</organism>
<evidence type="ECO:0000313" key="1">
    <source>
        <dbReference type="EMBL" id="KAG6370877.1"/>
    </source>
</evidence>